<dbReference type="Pfam" id="PF02622">
    <property type="entry name" value="DUF179"/>
    <property type="match status" value="1"/>
</dbReference>
<dbReference type="Gene3D" id="3.40.1740.10">
    <property type="entry name" value="VC0467-like"/>
    <property type="match status" value="1"/>
</dbReference>
<dbReference type="PANTHER" id="PTHR31984:SF17">
    <property type="entry name" value="TRANSCRIPTIONAL REGULATOR"/>
    <property type="match status" value="1"/>
</dbReference>
<comment type="caution">
    <text evidence="2">The sequence shown here is derived from an EMBL/GenBank/DDBJ whole genome shotgun (WGS) entry which is preliminary data.</text>
</comment>
<name>A0AB34J4B6_PRYPA</name>
<feature type="region of interest" description="Disordered" evidence="1">
    <location>
        <begin position="483"/>
        <end position="536"/>
    </location>
</feature>
<gene>
    <name evidence="2" type="ORF">AB1Y20_005937</name>
</gene>
<organism evidence="2 3">
    <name type="scientific">Prymnesium parvum</name>
    <name type="common">Toxic golden alga</name>
    <dbReference type="NCBI Taxonomy" id="97485"/>
    <lineage>
        <taxon>Eukaryota</taxon>
        <taxon>Haptista</taxon>
        <taxon>Haptophyta</taxon>
        <taxon>Prymnesiophyceae</taxon>
        <taxon>Prymnesiales</taxon>
        <taxon>Prymnesiaceae</taxon>
        <taxon>Prymnesium</taxon>
    </lineage>
</organism>
<protein>
    <submittedName>
        <fullName evidence="2">Uncharacterized protein</fullName>
    </submittedName>
</protein>
<reference evidence="2 3" key="1">
    <citation type="journal article" date="2024" name="Science">
        <title>Giant polyketide synthase enzymes in the biosynthesis of giant marine polyether toxins.</title>
        <authorList>
            <person name="Fallon T.R."/>
            <person name="Shende V.V."/>
            <person name="Wierzbicki I.H."/>
            <person name="Pendleton A.L."/>
            <person name="Watervoot N.F."/>
            <person name="Auber R.P."/>
            <person name="Gonzalez D.J."/>
            <person name="Wisecaver J.H."/>
            <person name="Moore B.S."/>
        </authorList>
    </citation>
    <scope>NUCLEOTIDE SEQUENCE [LARGE SCALE GENOMIC DNA]</scope>
    <source>
        <strain evidence="2 3">12B1</strain>
    </source>
</reference>
<dbReference type="InterPro" id="IPR003774">
    <property type="entry name" value="AlgH-like"/>
</dbReference>
<evidence type="ECO:0000256" key="1">
    <source>
        <dbReference type="SAM" id="MobiDB-lite"/>
    </source>
</evidence>
<accession>A0AB34J4B6</accession>
<sequence>MLLCPILLSHAFSARLRLDSPSLHPHHTASAVRCLAEPDDASLASLDDDWRRTRARLVQLEEGDAAAAAYPAVTDDDLWAHSLHGLVERGCLLVAKPDLECADASLWRRSIILVLEHGEHGTVGIALNRPTQNVLGEIVDNADVNPVFDSIPLYFGGTNSGPVAGQTSRIWALARSRDASAASRESSSNRTTSAEAMRVLPGLYLESMHEVAKVVSTGHENVDKYHYFVGCTEWAPGELEQQVADGTWLTAACSVPSIFSTLEGEESPDEKHQNVLSWFEDDELGDAQYEGRSVDDHKDGYMPLEIGYDDDFGAGGGDMIIEHIVDLSHNEGGLLDSDGTARGGGSTVGGKKTLLSLASAVVDSVSMWVRLCDKPEGPTFRGVAKSLHRLLTATAVDSNGDLDAMFVDEDDNAWARQIEPEVEAIAREVEVMLGMDANVEYLDEMERPPSAGGVAHAMDGVEVGREAAAYSIGAFLKQHAEDAAREQQAAEGAPSTRRRRQAGERKLVQRLLDSEAPRGGRRARPSLTQGESAHAESPRFTLHLLRTILRYDGGVSVREGGRRDEPSEEPAAAALAIGLQSPLRWLARNVRTARHHRTRASWQQAGGGARKRPEVQMDSSTFGVVMSLVADRLGLPSRLVEADGAGLLLQVQMEENEEPLYVILHGSGCGKVLLEQDIRQRQQDKANDDVVPAKEMRLVPPLEMGSRLARSWSQRYKAAGDSKRSSFWEVQRLVLERLQMRLDKTEETRVGMVVRVHRDKDEFGI</sequence>
<dbReference type="Proteomes" id="UP001515480">
    <property type="component" value="Unassembled WGS sequence"/>
</dbReference>
<dbReference type="PANTHER" id="PTHR31984">
    <property type="entry name" value="TRANSPORTER, PUTATIVE (DUF179)-RELATED"/>
    <property type="match status" value="1"/>
</dbReference>
<evidence type="ECO:0000313" key="3">
    <source>
        <dbReference type="Proteomes" id="UP001515480"/>
    </source>
</evidence>
<feature type="compositionally biased region" description="Basic and acidic residues" evidence="1">
    <location>
        <begin position="501"/>
        <end position="518"/>
    </location>
</feature>
<dbReference type="EMBL" id="JBGBPQ010000014">
    <property type="protein sequence ID" value="KAL1511117.1"/>
    <property type="molecule type" value="Genomic_DNA"/>
</dbReference>
<dbReference type="AlphaFoldDB" id="A0AB34J4B6"/>
<evidence type="ECO:0000313" key="2">
    <source>
        <dbReference type="EMBL" id="KAL1511117.1"/>
    </source>
</evidence>
<dbReference type="SUPFAM" id="SSF143456">
    <property type="entry name" value="VC0467-like"/>
    <property type="match status" value="1"/>
</dbReference>
<keyword evidence="3" id="KW-1185">Reference proteome</keyword>
<proteinExistence type="predicted"/>